<dbReference type="InterPro" id="IPR036188">
    <property type="entry name" value="FAD/NAD-bd_sf"/>
</dbReference>
<evidence type="ECO:0000259" key="3">
    <source>
        <dbReference type="Pfam" id="PF01593"/>
    </source>
</evidence>
<keyword evidence="2" id="KW-0732">Signal</keyword>
<dbReference type="PANTHER" id="PTHR10742:SF357">
    <property type="entry name" value="AMINE OXIDASE DOMAIN-CONTAINING PROTEIN"/>
    <property type="match status" value="1"/>
</dbReference>
<feature type="domain" description="Amine oxidase" evidence="3">
    <location>
        <begin position="36"/>
        <end position="74"/>
    </location>
</feature>
<dbReference type="Proteomes" id="UP001054889">
    <property type="component" value="Unassembled WGS sequence"/>
</dbReference>
<accession>A0AAV5DDH5</accession>
<evidence type="ECO:0000256" key="2">
    <source>
        <dbReference type="SAM" id="SignalP"/>
    </source>
</evidence>
<reference evidence="4" key="1">
    <citation type="journal article" date="2018" name="DNA Res.">
        <title>Multiple hybrid de novo genome assembly of finger millet, an orphan allotetraploid crop.</title>
        <authorList>
            <person name="Hatakeyama M."/>
            <person name="Aluri S."/>
            <person name="Balachadran M.T."/>
            <person name="Sivarajan S.R."/>
            <person name="Patrignani A."/>
            <person name="Gruter S."/>
            <person name="Poveda L."/>
            <person name="Shimizu-Inatsugi R."/>
            <person name="Baeten J."/>
            <person name="Francoijs K.J."/>
            <person name="Nataraja K.N."/>
            <person name="Reddy Y.A.N."/>
            <person name="Phadnis S."/>
            <person name="Ravikumar R.L."/>
            <person name="Schlapbach R."/>
            <person name="Sreeman S.M."/>
            <person name="Shimizu K.K."/>
        </authorList>
    </citation>
    <scope>NUCLEOTIDE SEQUENCE</scope>
</reference>
<protein>
    <recommendedName>
        <fullName evidence="3">Amine oxidase domain-containing protein</fullName>
    </recommendedName>
</protein>
<name>A0AAV5DDH5_ELECO</name>
<dbReference type="GO" id="GO:0050660">
    <property type="term" value="F:flavin adenine dinucleotide binding"/>
    <property type="evidence" value="ECO:0007669"/>
    <property type="project" value="UniProtKB-ARBA"/>
</dbReference>
<feature type="chain" id="PRO_5043338300" description="Amine oxidase domain-containing protein" evidence="2">
    <location>
        <begin position="25"/>
        <end position="76"/>
    </location>
</feature>
<dbReference type="PANTHER" id="PTHR10742">
    <property type="entry name" value="FLAVIN MONOAMINE OXIDASE"/>
    <property type="match status" value="1"/>
</dbReference>
<evidence type="ECO:0000313" key="4">
    <source>
        <dbReference type="EMBL" id="GJN08799.1"/>
    </source>
</evidence>
<evidence type="ECO:0000313" key="5">
    <source>
        <dbReference type="Proteomes" id="UP001054889"/>
    </source>
</evidence>
<comment type="similarity">
    <text evidence="1">Belongs to the flavin monoamine oxidase family.</text>
</comment>
<proteinExistence type="inferred from homology"/>
<dbReference type="SUPFAM" id="SSF51905">
    <property type="entry name" value="FAD/NAD(P)-binding domain"/>
    <property type="match status" value="1"/>
</dbReference>
<organism evidence="4 5">
    <name type="scientific">Eleusine coracana subsp. coracana</name>
    <dbReference type="NCBI Taxonomy" id="191504"/>
    <lineage>
        <taxon>Eukaryota</taxon>
        <taxon>Viridiplantae</taxon>
        <taxon>Streptophyta</taxon>
        <taxon>Embryophyta</taxon>
        <taxon>Tracheophyta</taxon>
        <taxon>Spermatophyta</taxon>
        <taxon>Magnoliopsida</taxon>
        <taxon>Liliopsida</taxon>
        <taxon>Poales</taxon>
        <taxon>Poaceae</taxon>
        <taxon>PACMAD clade</taxon>
        <taxon>Chloridoideae</taxon>
        <taxon>Cynodonteae</taxon>
        <taxon>Eleusininae</taxon>
        <taxon>Eleusine</taxon>
    </lineage>
</organism>
<keyword evidence="5" id="KW-1185">Reference proteome</keyword>
<comment type="caution">
    <text evidence="4">The sequence shown here is derived from an EMBL/GenBank/DDBJ whole genome shotgun (WGS) entry which is preliminary data.</text>
</comment>
<dbReference type="GO" id="GO:0016491">
    <property type="term" value="F:oxidoreductase activity"/>
    <property type="evidence" value="ECO:0007669"/>
    <property type="project" value="InterPro"/>
</dbReference>
<dbReference type="Gene3D" id="3.50.50.60">
    <property type="entry name" value="FAD/NAD(P)-binding domain"/>
    <property type="match status" value="1"/>
</dbReference>
<evidence type="ECO:0000256" key="1">
    <source>
        <dbReference type="ARBA" id="ARBA00005995"/>
    </source>
</evidence>
<dbReference type="EMBL" id="BQKI01000015">
    <property type="protein sequence ID" value="GJN08799.1"/>
    <property type="molecule type" value="Genomic_DNA"/>
</dbReference>
<dbReference type="InterPro" id="IPR050281">
    <property type="entry name" value="Flavin_monoamine_oxidase"/>
</dbReference>
<dbReference type="AlphaFoldDB" id="A0AAV5DDH5"/>
<feature type="signal peptide" evidence="2">
    <location>
        <begin position="1"/>
        <end position="24"/>
    </location>
</feature>
<dbReference type="GO" id="GO:0006598">
    <property type="term" value="P:polyamine catabolic process"/>
    <property type="evidence" value="ECO:0007669"/>
    <property type="project" value="TreeGrafter"/>
</dbReference>
<dbReference type="Pfam" id="PF01593">
    <property type="entry name" value="Amino_oxidase"/>
    <property type="match status" value="1"/>
</dbReference>
<reference evidence="4" key="2">
    <citation type="submission" date="2021-12" db="EMBL/GenBank/DDBJ databases">
        <title>Resequencing data analysis of finger millet.</title>
        <authorList>
            <person name="Hatakeyama M."/>
            <person name="Aluri S."/>
            <person name="Balachadran M.T."/>
            <person name="Sivarajan S.R."/>
            <person name="Poveda L."/>
            <person name="Shimizu-Inatsugi R."/>
            <person name="Schlapbach R."/>
            <person name="Sreeman S.M."/>
            <person name="Shimizu K.K."/>
        </authorList>
    </citation>
    <scope>NUCLEOTIDE SEQUENCE</scope>
</reference>
<dbReference type="InterPro" id="IPR002937">
    <property type="entry name" value="Amino_oxidase"/>
</dbReference>
<sequence length="76" mass="7973">MRPSVVVALAVVLLAGQYASLSDAYGPRVIIVGAGMSGISAGKRLWDAGIRDLLILEATERVGGRMHKHNFGGINV</sequence>
<gene>
    <name evidence="4" type="primary">ga26755</name>
    <name evidence="4" type="ORF">PR202_ga26755</name>
</gene>